<keyword evidence="2" id="KW-0819">tRNA processing</keyword>
<dbReference type="Pfam" id="PF08003">
    <property type="entry name" value="Methyltransf_9"/>
    <property type="match status" value="1"/>
</dbReference>
<dbReference type="EMBL" id="DRTD01000169">
    <property type="protein sequence ID" value="HHE54583.1"/>
    <property type="molecule type" value="Genomic_DNA"/>
</dbReference>
<dbReference type="AlphaFoldDB" id="A0A7V5LJD5"/>
<dbReference type="HAMAP" id="MF_01590">
    <property type="entry name" value="tRNA_carboxymethyltr_CmoB"/>
    <property type="match status" value="1"/>
</dbReference>
<accession>A0A7V5LJD5</accession>
<evidence type="ECO:0000256" key="1">
    <source>
        <dbReference type="ARBA" id="ARBA00022679"/>
    </source>
</evidence>
<keyword evidence="1" id="KW-0808">Transferase</keyword>
<dbReference type="Proteomes" id="UP000886111">
    <property type="component" value="Unassembled WGS sequence"/>
</dbReference>
<organism evidence="3">
    <name type="scientific">Caldithrix abyssi</name>
    <dbReference type="NCBI Taxonomy" id="187145"/>
    <lineage>
        <taxon>Bacteria</taxon>
        <taxon>Pseudomonadati</taxon>
        <taxon>Calditrichota</taxon>
        <taxon>Calditrichia</taxon>
        <taxon>Calditrichales</taxon>
        <taxon>Calditrichaceae</taxon>
        <taxon>Caldithrix</taxon>
    </lineage>
</organism>
<dbReference type="InterPro" id="IPR029063">
    <property type="entry name" value="SAM-dependent_MTases_sf"/>
</dbReference>
<proteinExistence type="inferred from homology"/>
<name>A0A7V5LJD5_CALAY</name>
<evidence type="ECO:0000313" key="3">
    <source>
        <dbReference type="EMBL" id="HHE54583.1"/>
    </source>
</evidence>
<dbReference type="GO" id="GO:0002098">
    <property type="term" value="P:tRNA wobble uridine modification"/>
    <property type="evidence" value="ECO:0007669"/>
    <property type="project" value="InterPro"/>
</dbReference>
<dbReference type="CDD" id="cd02440">
    <property type="entry name" value="AdoMet_MTases"/>
    <property type="match status" value="1"/>
</dbReference>
<dbReference type="NCBIfam" id="NF011650">
    <property type="entry name" value="PRK15068.1"/>
    <property type="match status" value="1"/>
</dbReference>
<dbReference type="InterPro" id="IPR010017">
    <property type="entry name" value="CmoB"/>
</dbReference>
<dbReference type="PANTHER" id="PTHR43464:SF95">
    <property type="entry name" value="TRNA U34 CARBOXYMETHYLTRANSFERASE"/>
    <property type="match status" value="1"/>
</dbReference>
<dbReference type="InterPro" id="IPR027555">
    <property type="entry name" value="Mo5U34_MeTrfas-like"/>
</dbReference>
<dbReference type="GO" id="GO:0016765">
    <property type="term" value="F:transferase activity, transferring alkyl or aryl (other than methyl) groups"/>
    <property type="evidence" value="ECO:0007669"/>
    <property type="project" value="InterPro"/>
</dbReference>
<reference evidence="3" key="1">
    <citation type="journal article" date="2020" name="mSystems">
        <title>Genome- and Community-Level Interaction Insights into Carbon Utilization and Element Cycling Functions of Hydrothermarchaeota in Hydrothermal Sediment.</title>
        <authorList>
            <person name="Zhou Z."/>
            <person name="Liu Y."/>
            <person name="Xu W."/>
            <person name="Pan J."/>
            <person name="Luo Z.H."/>
            <person name="Li M."/>
        </authorList>
    </citation>
    <scope>NUCLEOTIDE SEQUENCE [LARGE SCALE GENOMIC DNA]</scope>
    <source>
        <strain evidence="3">HyVt-76</strain>
    </source>
</reference>
<dbReference type="PANTHER" id="PTHR43464">
    <property type="entry name" value="METHYLTRANSFERASE"/>
    <property type="match status" value="1"/>
</dbReference>
<dbReference type="GO" id="GO:0008168">
    <property type="term" value="F:methyltransferase activity"/>
    <property type="evidence" value="ECO:0007669"/>
    <property type="project" value="TreeGrafter"/>
</dbReference>
<evidence type="ECO:0000256" key="2">
    <source>
        <dbReference type="ARBA" id="ARBA00022694"/>
    </source>
</evidence>
<gene>
    <name evidence="3" type="primary">cmoB</name>
    <name evidence="3" type="ORF">ENL21_02295</name>
</gene>
<dbReference type="SUPFAM" id="SSF53335">
    <property type="entry name" value="S-adenosyl-L-methionine-dependent methyltransferases"/>
    <property type="match status" value="1"/>
</dbReference>
<dbReference type="Gene3D" id="3.40.50.150">
    <property type="entry name" value="Vaccinia Virus protein VP39"/>
    <property type="match status" value="1"/>
</dbReference>
<comment type="caution">
    <text evidence="3">The sequence shown here is derived from an EMBL/GenBank/DDBJ whole genome shotgun (WGS) entry which is preliminary data.</text>
</comment>
<protein>
    <submittedName>
        <fullName evidence="3">tRNA 5-methoxyuridine(34)/uridine 5-oxyacetic acid(34) synthase CmoB</fullName>
    </submittedName>
</protein>
<sequence>MIDYSTFLQLLSHHANVPENWIETLKTQIETALQPQKNKDILIWEEVLNQLPQAHPSVIVLNENTIRIGTENDLKQNEKNNLMAQLRRLHPWRKGPISFFGVFIDTEWRSDMKWNRLKDHIDVLNDRLVLDVGSGNGYFCWRMRGAGARLVMGLDPYLKYVYQFAAMQKYITDPAVQVLPLGIDDLPSNLQCFDTVFSMGVFYHRRSPFDHLFKLKSLLRPGGQLVLETLIVEGEKGYVLVPEGRYAKMRNVWFIPSPLTLESWLKRAAFSDIHLVDVSLTTTQEQRKTSWMEFESLPDFLHPENNHLTIEGYPRPRRAIFLARRP</sequence>
<dbReference type="NCBIfam" id="TIGR00452">
    <property type="entry name" value="tRNA 5-methoxyuridine(34)/uridine 5-oxyacetic acid(34) synthase CmoB"/>
    <property type="match status" value="1"/>
</dbReference>